<evidence type="ECO:0008006" key="4">
    <source>
        <dbReference type="Google" id="ProtNLM"/>
    </source>
</evidence>
<dbReference type="EMBL" id="VIWY01000004">
    <property type="protein sequence ID" value="TWG13864.1"/>
    <property type="molecule type" value="Genomic_DNA"/>
</dbReference>
<evidence type="ECO:0000256" key="1">
    <source>
        <dbReference type="SAM" id="SignalP"/>
    </source>
</evidence>
<evidence type="ECO:0000313" key="2">
    <source>
        <dbReference type="EMBL" id="TWG13864.1"/>
    </source>
</evidence>
<gene>
    <name evidence="2" type="ORF">FHX34_104152</name>
</gene>
<name>A0A561VQH3_ACTTI</name>
<feature type="chain" id="PRO_5039093114" description="Neocarzinostatin family protein" evidence="1">
    <location>
        <begin position="27"/>
        <end position="142"/>
    </location>
</feature>
<proteinExistence type="predicted"/>
<comment type="caution">
    <text evidence="2">The sequence shown here is derived from an EMBL/GenBank/DDBJ whole genome shotgun (WGS) entry which is preliminary data.</text>
</comment>
<sequence>MRTMLQLLGGVAVAGAVAAGSTAFTAAGLTTSISSATIIGGGKVGLTVDGAVLSAASLVADGTYGERITGATLTLAGASAALPTTATVTGVLTGTSAGGTPSTTKPLTCSYNSGTTKWDCTVANTGTDYLTVVTALDVTVAA</sequence>
<organism evidence="2 3">
    <name type="scientific">Actinoplanes teichomyceticus</name>
    <dbReference type="NCBI Taxonomy" id="1867"/>
    <lineage>
        <taxon>Bacteria</taxon>
        <taxon>Bacillati</taxon>
        <taxon>Actinomycetota</taxon>
        <taxon>Actinomycetes</taxon>
        <taxon>Micromonosporales</taxon>
        <taxon>Micromonosporaceae</taxon>
        <taxon>Actinoplanes</taxon>
    </lineage>
</organism>
<keyword evidence="3" id="KW-1185">Reference proteome</keyword>
<dbReference type="AlphaFoldDB" id="A0A561VQH3"/>
<keyword evidence="1" id="KW-0732">Signal</keyword>
<evidence type="ECO:0000313" key="3">
    <source>
        <dbReference type="Proteomes" id="UP000320239"/>
    </source>
</evidence>
<accession>A0A561VQH3</accession>
<dbReference type="Proteomes" id="UP000320239">
    <property type="component" value="Unassembled WGS sequence"/>
</dbReference>
<dbReference type="RefSeq" id="WP_122976259.1">
    <property type="nucleotide sequence ID" value="NZ_BOMX01000057.1"/>
</dbReference>
<feature type="signal peptide" evidence="1">
    <location>
        <begin position="1"/>
        <end position="26"/>
    </location>
</feature>
<reference evidence="2 3" key="1">
    <citation type="submission" date="2019-06" db="EMBL/GenBank/DDBJ databases">
        <title>Sequencing the genomes of 1000 actinobacteria strains.</title>
        <authorList>
            <person name="Klenk H.-P."/>
        </authorList>
    </citation>
    <scope>NUCLEOTIDE SEQUENCE [LARGE SCALE GENOMIC DNA]</scope>
    <source>
        <strain evidence="2 3">DSM 43866</strain>
    </source>
</reference>
<protein>
    <recommendedName>
        <fullName evidence="4">Neocarzinostatin family protein</fullName>
    </recommendedName>
</protein>